<dbReference type="GO" id="GO:0015031">
    <property type="term" value="P:protein transport"/>
    <property type="evidence" value="ECO:0007669"/>
    <property type="project" value="UniProtKB-KW"/>
</dbReference>
<keyword evidence="8" id="KW-1133">Transmembrane helix</keyword>
<evidence type="ECO:0000256" key="6">
    <source>
        <dbReference type="ARBA" id="ARBA00022692"/>
    </source>
</evidence>
<dbReference type="NCBIfam" id="TIGR01352">
    <property type="entry name" value="tonB_Cterm"/>
    <property type="match status" value="1"/>
</dbReference>
<dbReference type="InterPro" id="IPR051045">
    <property type="entry name" value="TonB-dependent_transducer"/>
</dbReference>
<feature type="compositionally biased region" description="Pro residues" evidence="10">
    <location>
        <begin position="94"/>
        <end position="103"/>
    </location>
</feature>
<evidence type="ECO:0000256" key="2">
    <source>
        <dbReference type="ARBA" id="ARBA00006555"/>
    </source>
</evidence>
<feature type="compositionally biased region" description="Low complexity" evidence="10">
    <location>
        <begin position="74"/>
        <end position="93"/>
    </location>
</feature>
<organism evidence="12">
    <name type="scientific">mine drainage metagenome</name>
    <dbReference type="NCBI Taxonomy" id="410659"/>
    <lineage>
        <taxon>unclassified sequences</taxon>
        <taxon>metagenomes</taxon>
        <taxon>ecological metagenomes</taxon>
    </lineage>
</organism>
<evidence type="ECO:0000256" key="7">
    <source>
        <dbReference type="ARBA" id="ARBA00022927"/>
    </source>
</evidence>
<dbReference type="PROSITE" id="PS52015">
    <property type="entry name" value="TONB_CTD"/>
    <property type="match status" value="1"/>
</dbReference>
<dbReference type="AlphaFoldDB" id="E6QVG9"/>
<keyword evidence="7" id="KW-0653">Protein transport</keyword>
<dbReference type="InterPro" id="IPR006260">
    <property type="entry name" value="TonB/TolA_C"/>
</dbReference>
<feature type="region of interest" description="Disordered" evidence="10">
    <location>
        <begin position="52"/>
        <end position="104"/>
    </location>
</feature>
<comment type="subcellular location">
    <subcellularLocation>
        <location evidence="1">Cell inner membrane</location>
        <topology evidence="1">Single-pass membrane protein</topology>
        <orientation evidence="1">Periplasmic side</orientation>
    </subcellularLocation>
</comment>
<dbReference type="GO" id="GO:0055085">
    <property type="term" value="P:transmembrane transport"/>
    <property type="evidence" value="ECO:0007669"/>
    <property type="project" value="InterPro"/>
</dbReference>
<evidence type="ECO:0000256" key="8">
    <source>
        <dbReference type="ARBA" id="ARBA00022989"/>
    </source>
</evidence>
<keyword evidence="9" id="KW-0472">Membrane</keyword>
<dbReference type="InterPro" id="IPR037682">
    <property type="entry name" value="TonB_C"/>
</dbReference>
<comment type="caution">
    <text evidence="12">The sequence shown here is derived from an EMBL/GenBank/DDBJ whole genome shotgun (WGS) entry which is preliminary data.</text>
</comment>
<comment type="similarity">
    <text evidence="2">Belongs to the TonB family.</text>
</comment>
<keyword evidence="5" id="KW-0997">Cell inner membrane</keyword>
<dbReference type="PANTHER" id="PTHR33446:SF2">
    <property type="entry name" value="PROTEIN TONB"/>
    <property type="match status" value="1"/>
</dbReference>
<evidence type="ECO:0000259" key="11">
    <source>
        <dbReference type="PROSITE" id="PS52015"/>
    </source>
</evidence>
<evidence type="ECO:0000256" key="3">
    <source>
        <dbReference type="ARBA" id="ARBA00022448"/>
    </source>
</evidence>
<dbReference type="PANTHER" id="PTHR33446">
    <property type="entry name" value="PROTEIN TONB-RELATED"/>
    <property type="match status" value="1"/>
</dbReference>
<dbReference type="Pfam" id="PF03544">
    <property type="entry name" value="TonB_C"/>
    <property type="match status" value="1"/>
</dbReference>
<keyword evidence="6" id="KW-0812">Transmembrane</keyword>
<keyword evidence="4" id="KW-1003">Cell membrane</keyword>
<sequence>MLLVLALHGAVVFALWRYRVVPSPDTASVVMVQLIHSPVLVPANLVQRVPSASNAPKRFRHRVPPSPRSRQLMAQAAVPAPADAQALPTSSPMSPAPSVPPEAAPTLQPVLMSGELAVACPERLQPDYPMASKRLNEQGEVVLRVELAETGQITDVRVKTSSGYGRLDAAALKAIKTWHCKPALHNGVAVHAVALQPFDFILGK</sequence>
<evidence type="ECO:0000256" key="10">
    <source>
        <dbReference type="SAM" id="MobiDB-lite"/>
    </source>
</evidence>
<accession>E6QVG9</accession>
<dbReference type="GO" id="GO:0031992">
    <property type="term" value="F:energy transducer activity"/>
    <property type="evidence" value="ECO:0007669"/>
    <property type="project" value="TreeGrafter"/>
</dbReference>
<dbReference type="EMBL" id="CABR01000129">
    <property type="protein sequence ID" value="CBI11242.1"/>
    <property type="molecule type" value="Genomic_DNA"/>
</dbReference>
<keyword evidence="3" id="KW-0813">Transport</keyword>
<proteinExistence type="inferred from homology"/>
<evidence type="ECO:0000256" key="5">
    <source>
        <dbReference type="ARBA" id="ARBA00022519"/>
    </source>
</evidence>
<evidence type="ECO:0000256" key="9">
    <source>
        <dbReference type="ARBA" id="ARBA00023136"/>
    </source>
</evidence>
<evidence type="ECO:0000256" key="4">
    <source>
        <dbReference type="ARBA" id="ARBA00022475"/>
    </source>
</evidence>
<evidence type="ECO:0000256" key="1">
    <source>
        <dbReference type="ARBA" id="ARBA00004383"/>
    </source>
</evidence>
<evidence type="ECO:0000313" key="12">
    <source>
        <dbReference type="EMBL" id="CBI11242.1"/>
    </source>
</evidence>
<protein>
    <submittedName>
        <fullName evidence="12">TonB protein</fullName>
    </submittedName>
</protein>
<name>E6QVG9_9ZZZZ</name>
<gene>
    <name evidence="12" type="ORF">CARN7_2056</name>
</gene>
<feature type="domain" description="TonB C-terminal" evidence="11">
    <location>
        <begin position="113"/>
        <end position="204"/>
    </location>
</feature>
<reference evidence="12" key="1">
    <citation type="submission" date="2009-10" db="EMBL/GenBank/DDBJ databases">
        <title>Diversity of trophic interactions inside an arsenic-rich microbial ecosystem.</title>
        <authorList>
            <person name="Bertin P.N."/>
            <person name="Heinrich-Salmeron A."/>
            <person name="Pelletier E."/>
            <person name="Goulhen-Chollet F."/>
            <person name="Arsene-Ploetze F."/>
            <person name="Gallien S."/>
            <person name="Calteau A."/>
            <person name="Vallenet D."/>
            <person name="Casiot C."/>
            <person name="Chane-Woon-Ming B."/>
            <person name="Giloteaux L."/>
            <person name="Barakat M."/>
            <person name="Bonnefoy V."/>
            <person name="Bruneel O."/>
            <person name="Chandler M."/>
            <person name="Cleiss J."/>
            <person name="Duran R."/>
            <person name="Elbaz-Poulichet F."/>
            <person name="Fonknechten N."/>
            <person name="Lauga B."/>
            <person name="Mornico D."/>
            <person name="Ortet P."/>
            <person name="Schaeffer C."/>
            <person name="Siguier P."/>
            <person name="Alexander Thil Smith A."/>
            <person name="Van Dorsselaer A."/>
            <person name="Weissenbach J."/>
            <person name="Medigue C."/>
            <person name="Le Paslier D."/>
        </authorList>
    </citation>
    <scope>NUCLEOTIDE SEQUENCE</scope>
</reference>
<dbReference type="Gene3D" id="3.30.1150.10">
    <property type="match status" value="1"/>
</dbReference>
<dbReference type="SUPFAM" id="SSF74653">
    <property type="entry name" value="TolA/TonB C-terminal domain"/>
    <property type="match status" value="1"/>
</dbReference>
<dbReference type="GO" id="GO:0098797">
    <property type="term" value="C:plasma membrane protein complex"/>
    <property type="evidence" value="ECO:0007669"/>
    <property type="project" value="TreeGrafter"/>
</dbReference>